<feature type="transmembrane region" description="Helical" evidence="1">
    <location>
        <begin position="53"/>
        <end position="78"/>
    </location>
</feature>
<keyword evidence="3" id="KW-1185">Reference proteome</keyword>
<reference evidence="3" key="1">
    <citation type="journal article" date="2019" name="Int. J. Syst. Evol. Microbiol.">
        <title>The Global Catalogue of Microorganisms (GCM) 10K type strain sequencing project: providing services to taxonomists for standard genome sequencing and annotation.</title>
        <authorList>
            <consortium name="The Broad Institute Genomics Platform"/>
            <consortium name="The Broad Institute Genome Sequencing Center for Infectious Disease"/>
            <person name="Wu L."/>
            <person name="Ma J."/>
        </authorList>
    </citation>
    <scope>NUCLEOTIDE SEQUENCE [LARGE SCALE GENOMIC DNA]</scope>
    <source>
        <strain evidence="3">NBRC 111981</strain>
    </source>
</reference>
<keyword evidence="1" id="KW-1133">Transmembrane helix</keyword>
<sequence>MPASIYHAAGDEEMSSLFGRLMTLWALYRLSGPGVVLILLALIGWYIEGTFGWISLGLYIALVITLAFIAMHVLIELINRNSKFFGRKPLDSD</sequence>
<evidence type="ECO:0000256" key="1">
    <source>
        <dbReference type="SAM" id="Phobius"/>
    </source>
</evidence>
<dbReference type="Proteomes" id="UP001156627">
    <property type="component" value="Unassembled WGS sequence"/>
</dbReference>
<keyword evidence="1" id="KW-0472">Membrane</keyword>
<organism evidence="2 3">
    <name type="scientific">Dyella flagellata</name>
    <dbReference type="NCBI Taxonomy" id="1867833"/>
    <lineage>
        <taxon>Bacteria</taxon>
        <taxon>Pseudomonadati</taxon>
        <taxon>Pseudomonadota</taxon>
        <taxon>Gammaproteobacteria</taxon>
        <taxon>Lysobacterales</taxon>
        <taxon>Rhodanobacteraceae</taxon>
        <taxon>Dyella</taxon>
    </lineage>
</organism>
<proteinExistence type="predicted"/>
<comment type="caution">
    <text evidence="2">The sequence shown here is derived from an EMBL/GenBank/DDBJ whole genome shotgun (WGS) entry which is preliminary data.</text>
</comment>
<dbReference type="RefSeq" id="WP_404649092.1">
    <property type="nucleotide sequence ID" value="NZ_JADIKH010000036.1"/>
</dbReference>
<name>A0ABQ5XG24_9GAMM</name>
<keyword evidence="1" id="KW-0812">Transmembrane</keyword>
<evidence type="ECO:0000313" key="3">
    <source>
        <dbReference type="Proteomes" id="UP001156627"/>
    </source>
</evidence>
<feature type="transmembrane region" description="Helical" evidence="1">
    <location>
        <begin position="26"/>
        <end position="47"/>
    </location>
</feature>
<protein>
    <submittedName>
        <fullName evidence="2">Uncharacterized protein</fullName>
    </submittedName>
</protein>
<evidence type="ECO:0000313" key="2">
    <source>
        <dbReference type="EMBL" id="GLQ90644.1"/>
    </source>
</evidence>
<accession>A0ABQ5XG24</accession>
<dbReference type="EMBL" id="BSOA01000050">
    <property type="protein sequence ID" value="GLQ90644.1"/>
    <property type="molecule type" value="Genomic_DNA"/>
</dbReference>
<gene>
    <name evidence="2" type="ORF">GCM10007898_42200</name>
</gene>